<keyword evidence="9" id="KW-1133">Transmembrane helix</keyword>
<dbReference type="PANTHER" id="PTHR46300:SF1">
    <property type="entry name" value="P450, PUTATIVE (EUROFUNG)-RELATED"/>
    <property type="match status" value="1"/>
</dbReference>
<evidence type="ECO:0000256" key="1">
    <source>
        <dbReference type="ARBA" id="ARBA00001971"/>
    </source>
</evidence>
<feature type="binding site" description="axial binding residue" evidence="8">
    <location>
        <position position="438"/>
    </location>
    <ligand>
        <name>heme</name>
        <dbReference type="ChEBI" id="CHEBI:30413"/>
    </ligand>
    <ligandPart>
        <name>Fe</name>
        <dbReference type="ChEBI" id="CHEBI:18248"/>
    </ligandPart>
</feature>
<reference evidence="10" key="1">
    <citation type="submission" date="2015-10" db="EMBL/GenBank/DDBJ databases">
        <authorList>
            <person name="Regsiter A."/>
            <person name="william w."/>
        </authorList>
    </citation>
    <scope>NUCLEOTIDE SEQUENCE</scope>
    <source>
        <strain evidence="10">Montdore</strain>
    </source>
</reference>
<dbReference type="InterPro" id="IPR002401">
    <property type="entry name" value="Cyt_P450_E_grp-I"/>
</dbReference>
<sequence>MCTVGDCTETPGGGASSPITTRPLSLLISFLAILIATYLFQRKRYQLPLPPGPRGLPILGNIFQLASKYHWLQQQEWTKKYGPIFKIRFGSHTIIVLGTYKAARDLLDRRAKIYSDRPDLVVCGKHISRGYRTLLMRGEMWNAHHRLQATILSPKMSQKYKPVQDLESKHMIHALLKKPDDFARQFHRYSASLVFSLGYGKRLVTAHEKELRAIDLIMRNFTEAGAVGRWWVDLFPILDLLPECLAEWKRVGLKFHQIECELHLANMREALEEKGWNWAKVYKNSPLSQGMSELEISYDAGILYEAASDTTTIALEVFILAMVKFPHVARRAQEELDRVVGESRLPGWQDQASLPYIQKVIKETLRWRPVAVNAFYHAVTEDDEYLGYRIPKGSWIVGNVWGIHMDPEVYPNPNDYNPDRYDDETLGYLSFGFGRRACTGRHIAKNSLYITISRMLWAYDIGPNIRPDGAEVPVDDMAFTNGFLSRPVPFECSIKPRNQNRAEVIEREWAETDKDLHSLMTAESFA</sequence>
<organism evidence="10 11">
    <name type="scientific">Tuber aestivum</name>
    <name type="common">summer truffle</name>
    <dbReference type="NCBI Taxonomy" id="59557"/>
    <lineage>
        <taxon>Eukaryota</taxon>
        <taxon>Fungi</taxon>
        <taxon>Dikarya</taxon>
        <taxon>Ascomycota</taxon>
        <taxon>Pezizomycotina</taxon>
        <taxon>Pezizomycetes</taxon>
        <taxon>Pezizales</taxon>
        <taxon>Tuberaceae</taxon>
        <taxon>Tuber</taxon>
    </lineage>
</organism>
<dbReference type="PRINTS" id="PR00385">
    <property type="entry name" value="P450"/>
</dbReference>
<evidence type="ECO:0000256" key="9">
    <source>
        <dbReference type="SAM" id="Phobius"/>
    </source>
</evidence>
<dbReference type="EMBL" id="LN891007">
    <property type="protein sequence ID" value="CUS11964.1"/>
    <property type="molecule type" value="Genomic_DNA"/>
</dbReference>
<evidence type="ECO:0000256" key="4">
    <source>
        <dbReference type="ARBA" id="ARBA00022723"/>
    </source>
</evidence>
<dbReference type="GO" id="GO:0020037">
    <property type="term" value="F:heme binding"/>
    <property type="evidence" value="ECO:0007669"/>
    <property type="project" value="InterPro"/>
</dbReference>
<dbReference type="GO" id="GO:0004497">
    <property type="term" value="F:monooxygenase activity"/>
    <property type="evidence" value="ECO:0007669"/>
    <property type="project" value="UniProtKB-KW"/>
</dbReference>
<keyword evidence="5" id="KW-0560">Oxidoreductase</keyword>
<dbReference type="Gene3D" id="1.10.630.10">
    <property type="entry name" value="Cytochrome P450"/>
    <property type="match status" value="1"/>
</dbReference>
<keyword evidence="9" id="KW-0472">Membrane</keyword>
<dbReference type="Proteomes" id="UP001412239">
    <property type="component" value="Unassembled WGS sequence"/>
</dbReference>
<dbReference type="PRINTS" id="PR00463">
    <property type="entry name" value="EP450I"/>
</dbReference>
<dbReference type="GO" id="GO:0005506">
    <property type="term" value="F:iron ion binding"/>
    <property type="evidence" value="ECO:0007669"/>
    <property type="project" value="InterPro"/>
</dbReference>
<keyword evidence="7" id="KW-0503">Monooxygenase</keyword>
<dbReference type="SUPFAM" id="SSF48264">
    <property type="entry name" value="Cytochrome P450"/>
    <property type="match status" value="1"/>
</dbReference>
<evidence type="ECO:0000256" key="7">
    <source>
        <dbReference type="ARBA" id="ARBA00023033"/>
    </source>
</evidence>
<evidence type="ECO:0000313" key="10">
    <source>
        <dbReference type="EMBL" id="CUS11964.1"/>
    </source>
</evidence>
<accession>A0A292PXU8</accession>
<keyword evidence="4 8" id="KW-0479">Metal-binding</keyword>
<protein>
    <recommendedName>
        <fullName evidence="12">Cytochrome P450</fullName>
    </recommendedName>
</protein>
<name>A0A292PXU8_9PEZI</name>
<keyword evidence="11" id="KW-1185">Reference proteome</keyword>
<dbReference type="Pfam" id="PF00067">
    <property type="entry name" value="p450"/>
    <property type="match status" value="1"/>
</dbReference>
<keyword evidence="6 8" id="KW-0408">Iron</keyword>
<evidence type="ECO:0008006" key="12">
    <source>
        <dbReference type="Google" id="ProtNLM"/>
    </source>
</evidence>
<keyword evidence="9" id="KW-0812">Transmembrane</keyword>
<evidence type="ECO:0000256" key="6">
    <source>
        <dbReference type="ARBA" id="ARBA00023004"/>
    </source>
</evidence>
<dbReference type="PANTHER" id="PTHR46300">
    <property type="entry name" value="P450, PUTATIVE (EUROFUNG)-RELATED-RELATED"/>
    <property type="match status" value="1"/>
</dbReference>
<keyword evidence="3 8" id="KW-0349">Heme</keyword>
<evidence type="ECO:0000256" key="3">
    <source>
        <dbReference type="ARBA" id="ARBA00022617"/>
    </source>
</evidence>
<dbReference type="AlphaFoldDB" id="A0A292PXU8"/>
<evidence type="ECO:0000256" key="2">
    <source>
        <dbReference type="ARBA" id="ARBA00010617"/>
    </source>
</evidence>
<dbReference type="InterPro" id="IPR050364">
    <property type="entry name" value="Cytochrome_P450_fung"/>
</dbReference>
<dbReference type="GO" id="GO:0016705">
    <property type="term" value="F:oxidoreductase activity, acting on paired donors, with incorporation or reduction of molecular oxygen"/>
    <property type="evidence" value="ECO:0007669"/>
    <property type="project" value="InterPro"/>
</dbReference>
<evidence type="ECO:0000256" key="8">
    <source>
        <dbReference type="PIRSR" id="PIRSR602401-1"/>
    </source>
</evidence>
<gene>
    <name evidence="10" type="ORF">GSTUAT00003878001</name>
</gene>
<proteinExistence type="inferred from homology"/>
<evidence type="ECO:0000313" key="11">
    <source>
        <dbReference type="Proteomes" id="UP001412239"/>
    </source>
</evidence>
<dbReference type="InterPro" id="IPR036396">
    <property type="entry name" value="Cyt_P450_sf"/>
</dbReference>
<comment type="similarity">
    <text evidence="2">Belongs to the cytochrome P450 family.</text>
</comment>
<comment type="cofactor">
    <cofactor evidence="1 8">
        <name>heme</name>
        <dbReference type="ChEBI" id="CHEBI:30413"/>
    </cofactor>
</comment>
<dbReference type="CDD" id="cd11065">
    <property type="entry name" value="CYP64-like"/>
    <property type="match status" value="1"/>
</dbReference>
<dbReference type="InterPro" id="IPR001128">
    <property type="entry name" value="Cyt_P450"/>
</dbReference>
<feature type="transmembrane region" description="Helical" evidence="9">
    <location>
        <begin position="23"/>
        <end position="40"/>
    </location>
</feature>
<evidence type="ECO:0000256" key="5">
    <source>
        <dbReference type="ARBA" id="ARBA00023002"/>
    </source>
</evidence>